<evidence type="ECO:0008006" key="3">
    <source>
        <dbReference type="Google" id="ProtNLM"/>
    </source>
</evidence>
<sequence>MDKDISDLGLVYSTLADKIDSSDKVLKNNVISGTEVGSGDLENRNTNNHRECGEGRAYTKLSKIDFPVFGGGNPREWVKKANKYFQLHQIPDEMKMGIVEMYLNGKADI</sequence>
<proteinExistence type="predicted"/>
<evidence type="ECO:0000313" key="1">
    <source>
        <dbReference type="EMBL" id="KAL2506516.1"/>
    </source>
</evidence>
<organism evidence="1 2">
    <name type="scientific">Abeliophyllum distichum</name>
    <dbReference type="NCBI Taxonomy" id="126358"/>
    <lineage>
        <taxon>Eukaryota</taxon>
        <taxon>Viridiplantae</taxon>
        <taxon>Streptophyta</taxon>
        <taxon>Embryophyta</taxon>
        <taxon>Tracheophyta</taxon>
        <taxon>Spermatophyta</taxon>
        <taxon>Magnoliopsida</taxon>
        <taxon>eudicotyledons</taxon>
        <taxon>Gunneridae</taxon>
        <taxon>Pentapetalae</taxon>
        <taxon>asterids</taxon>
        <taxon>lamiids</taxon>
        <taxon>Lamiales</taxon>
        <taxon>Oleaceae</taxon>
        <taxon>Forsythieae</taxon>
        <taxon>Abeliophyllum</taxon>
    </lineage>
</organism>
<evidence type="ECO:0000313" key="2">
    <source>
        <dbReference type="Proteomes" id="UP001604336"/>
    </source>
</evidence>
<protein>
    <recommendedName>
        <fullName evidence="3">LAGLIDADG homing endonuclease</fullName>
    </recommendedName>
</protein>
<dbReference type="EMBL" id="JBFOLK010000006">
    <property type="protein sequence ID" value="KAL2506516.1"/>
    <property type="molecule type" value="Genomic_DNA"/>
</dbReference>
<dbReference type="AlphaFoldDB" id="A0ABD1T1J8"/>
<name>A0ABD1T1J8_9LAMI</name>
<gene>
    <name evidence="1" type="ORF">Adt_22137</name>
</gene>
<comment type="caution">
    <text evidence="1">The sequence shown here is derived from an EMBL/GenBank/DDBJ whole genome shotgun (WGS) entry which is preliminary data.</text>
</comment>
<accession>A0ABD1T1J8</accession>
<reference evidence="2" key="1">
    <citation type="submission" date="2024-07" db="EMBL/GenBank/DDBJ databases">
        <title>Two chromosome-level genome assemblies of Korean endemic species Abeliophyllum distichum and Forsythia ovata (Oleaceae).</title>
        <authorList>
            <person name="Jang H."/>
        </authorList>
    </citation>
    <scope>NUCLEOTIDE SEQUENCE [LARGE SCALE GENOMIC DNA]</scope>
</reference>
<keyword evidence="2" id="KW-1185">Reference proteome</keyword>
<dbReference type="Proteomes" id="UP001604336">
    <property type="component" value="Unassembled WGS sequence"/>
</dbReference>